<comment type="caution">
    <text evidence="1">The sequence shown here is derived from an EMBL/GenBank/DDBJ whole genome shotgun (WGS) entry which is preliminary data.</text>
</comment>
<proteinExistence type="predicted"/>
<evidence type="ECO:0000313" key="1">
    <source>
        <dbReference type="EMBL" id="KAI8001162.1"/>
    </source>
</evidence>
<organism evidence="1 2">
    <name type="scientific">Camellia lanceoleosa</name>
    <dbReference type="NCBI Taxonomy" id="1840588"/>
    <lineage>
        <taxon>Eukaryota</taxon>
        <taxon>Viridiplantae</taxon>
        <taxon>Streptophyta</taxon>
        <taxon>Embryophyta</taxon>
        <taxon>Tracheophyta</taxon>
        <taxon>Spermatophyta</taxon>
        <taxon>Magnoliopsida</taxon>
        <taxon>eudicotyledons</taxon>
        <taxon>Gunneridae</taxon>
        <taxon>Pentapetalae</taxon>
        <taxon>asterids</taxon>
        <taxon>Ericales</taxon>
        <taxon>Theaceae</taxon>
        <taxon>Camellia</taxon>
    </lineage>
</organism>
<gene>
    <name evidence="1" type="ORF">LOK49_LG09G00209</name>
</gene>
<dbReference type="EMBL" id="CM045765">
    <property type="protein sequence ID" value="KAI8001162.1"/>
    <property type="molecule type" value="Genomic_DNA"/>
</dbReference>
<name>A0ACC0GL11_9ERIC</name>
<sequence length="85" mass="8371">MSLHRLEPVNAAVDGSIAAANSGPVPGSEAGSSGFGDGSGSVGHRGGGGGGGEEDAVDEQFVGGEEVGWRERGVSDHPELEIGRV</sequence>
<keyword evidence="2" id="KW-1185">Reference proteome</keyword>
<dbReference type="Proteomes" id="UP001060215">
    <property type="component" value="Chromosome 8"/>
</dbReference>
<protein>
    <submittedName>
        <fullName evidence="1">Uncharacterized protein</fullName>
    </submittedName>
</protein>
<evidence type="ECO:0000313" key="2">
    <source>
        <dbReference type="Proteomes" id="UP001060215"/>
    </source>
</evidence>
<accession>A0ACC0GL11</accession>
<reference evidence="1 2" key="1">
    <citation type="journal article" date="2022" name="Plant J.">
        <title>Chromosome-level genome of Camellia lanceoleosa provides a valuable resource for understanding genome evolution and self-incompatibility.</title>
        <authorList>
            <person name="Gong W."/>
            <person name="Xiao S."/>
            <person name="Wang L."/>
            <person name="Liao Z."/>
            <person name="Chang Y."/>
            <person name="Mo W."/>
            <person name="Hu G."/>
            <person name="Li W."/>
            <person name="Zhao G."/>
            <person name="Zhu H."/>
            <person name="Hu X."/>
            <person name="Ji K."/>
            <person name="Xiang X."/>
            <person name="Song Q."/>
            <person name="Yuan D."/>
            <person name="Jin S."/>
            <person name="Zhang L."/>
        </authorList>
    </citation>
    <scope>NUCLEOTIDE SEQUENCE [LARGE SCALE GENOMIC DNA]</scope>
    <source>
        <strain evidence="1">SQ_2022a</strain>
    </source>
</reference>